<dbReference type="Proteomes" id="UP001218218">
    <property type="component" value="Unassembled WGS sequence"/>
</dbReference>
<proteinExistence type="predicted"/>
<dbReference type="SUPFAM" id="SSF55658">
    <property type="entry name" value="L9 N-domain-like"/>
    <property type="match status" value="1"/>
</dbReference>
<dbReference type="InterPro" id="IPR037056">
    <property type="entry name" value="RNase_H1_N_sf"/>
</dbReference>
<comment type="caution">
    <text evidence="1">The sequence shown here is derived from an EMBL/GenBank/DDBJ whole genome shotgun (WGS) entry which is preliminary data.</text>
</comment>
<accession>A0AAD7A7H4</accession>
<dbReference type="AlphaFoldDB" id="A0AAD7A7H4"/>
<reference evidence="1" key="1">
    <citation type="submission" date="2023-03" db="EMBL/GenBank/DDBJ databases">
        <title>Massive genome expansion in bonnet fungi (Mycena s.s.) driven by repeated elements and novel gene families across ecological guilds.</title>
        <authorList>
            <consortium name="Lawrence Berkeley National Laboratory"/>
            <person name="Harder C.B."/>
            <person name="Miyauchi S."/>
            <person name="Viragh M."/>
            <person name="Kuo A."/>
            <person name="Thoen E."/>
            <person name="Andreopoulos B."/>
            <person name="Lu D."/>
            <person name="Skrede I."/>
            <person name="Drula E."/>
            <person name="Henrissat B."/>
            <person name="Morin E."/>
            <person name="Kohler A."/>
            <person name="Barry K."/>
            <person name="LaButti K."/>
            <person name="Morin E."/>
            <person name="Salamov A."/>
            <person name="Lipzen A."/>
            <person name="Mereny Z."/>
            <person name="Hegedus B."/>
            <person name="Baldrian P."/>
            <person name="Stursova M."/>
            <person name="Weitz H."/>
            <person name="Taylor A."/>
            <person name="Grigoriev I.V."/>
            <person name="Nagy L.G."/>
            <person name="Martin F."/>
            <person name="Kauserud H."/>
        </authorList>
    </citation>
    <scope>NUCLEOTIDE SEQUENCE</scope>
    <source>
        <strain evidence="1">CBHHK002</strain>
    </source>
</reference>
<evidence type="ECO:0000313" key="2">
    <source>
        <dbReference type="Proteomes" id="UP001218218"/>
    </source>
</evidence>
<dbReference type="InterPro" id="IPR009027">
    <property type="entry name" value="Ribosomal_bL9/RNase_H1_N"/>
</dbReference>
<organism evidence="1 2">
    <name type="scientific">Mycena albidolilacea</name>
    <dbReference type="NCBI Taxonomy" id="1033008"/>
    <lineage>
        <taxon>Eukaryota</taxon>
        <taxon>Fungi</taxon>
        <taxon>Dikarya</taxon>
        <taxon>Basidiomycota</taxon>
        <taxon>Agaricomycotina</taxon>
        <taxon>Agaricomycetes</taxon>
        <taxon>Agaricomycetidae</taxon>
        <taxon>Agaricales</taxon>
        <taxon>Marasmiineae</taxon>
        <taxon>Mycenaceae</taxon>
        <taxon>Mycena</taxon>
    </lineage>
</organism>
<protein>
    <submittedName>
        <fullName evidence="1">Uncharacterized protein</fullName>
    </submittedName>
</protein>
<keyword evidence="2" id="KW-1185">Reference proteome</keyword>
<dbReference type="EMBL" id="JARIHO010000013">
    <property type="protein sequence ID" value="KAJ7351340.1"/>
    <property type="molecule type" value="Genomic_DNA"/>
</dbReference>
<sequence length="172" mass="18657">MVNPSSQVLTAATPAQELAALISQVAALSKLAVDMAERCIDIDDKVLSKIALSVTRNCLDVNDKLPNVVRLQVEAALTEIGATMPTFTQGVAPTPAELEAQFPPGRGDNQAWYVVCIGRKPGLYSTSDEANEQVLGVPDQSRRKVVGRVPALAYYRQMYDLQRVMLLTEVTV</sequence>
<name>A0AAD7A7H4_9AGAR</name>
<dbReference type="Gene3D" id="3.40.970.10">
    <property type="entry name" value="Ribonuclease H1, N-terminal domain"/>
    <property type="match status" value="1"/>
</dbReference>
<gene>
    <name evidence="1" type="ORF">DFH08DRAFT_806063</name>
</gene>
<evidence type="ECO:0000313" key="1">
    <source>
        <dbReference type="EMBL" id="KAJ7351340.1"/>
    </source>
</evidence>